<accession>A0A830HF75</accession>
<evidence type="ECO:0000256" key="6">
    <source>
        <dbReference type="ARBA" id="ARBA00022840"/>
    </source>
</evidence>
<keyword evidence="4" id="KW-0418">Kinase</keyword>
<dbReference type="SUPFAM" id="SSF56112">
    <property type="entry name" value="Protein kinase-like (PK-like)"/>
    <property type="match status" value="1"/>
</dbReference>
<organism evidence="10 11">
    <name type="scientific">Pycnococcus provasolii</name>
    <dbReference type="NCBI Taxonomy" id="41880"/>
    <lineage>
        <taxon>Eukaryota</taxon>
        <taxon>Viridiplantae</taxon>
        <taxon>Chlorophyta</taxon>
        <taxon>Pseudoscourfieldiophyceae</taxon>
        <taxon>Pseudoscourfieldiales</taxon>
        <taxon>Pycnococcaceae</taxon>
        <taxon>Pycnococcus</taxon>
    </lineage>
</organism>
<dbReference type="Gene3D" id="3.30.200.20">
    <property type="entry name" value="Phosphorylase Kinase, domain 1"/>
    <property type="match status" value="1"/>
</dbReference>
<dbReference type="InterPro" id="IPR011992">
    <property type="entry name" value="EF-hand-dom_pair"/>
</dbReference>
<gene>
    <name evidence="10" type="ORF">PPROV_000390500</name>
</gene>
<dbReference type="SMART" id="SM00054">
    <property type="entry name" value="EFh"/>
    <property type="match status" value="3"/>
</dbReference>
<dbReference type="PROSITE" id="PS00107">
    <property type="entry name" value="PROTEIN_KINASE_ATP"/>
    <property type="match status" value="1"/>
</dbReference>
<dbReference type="InterPro" id="IPR008271">
    <property type="entry name" value="Ser/Thr_kinase_AS"/>
</dbReference>
<protein>
    <recommendedName>
        <fullName evidence="12">Calmodulin</fullName>
    </recommendedName>
</protein>
<comment type="caution">
    <text evidence="10">The sequence shown here is derived from an EMBL/GenBank/DDBJ whole genome shotgun (WGS) entry which is preliminary data.</text>
</comment>
<dbReference type="InterPro" id="IPR017441">
    <property type="entry name" value="Protein_kinase_ATP_BS"/>
</dbReference>
<name>A0A830HF75_9CHLO</name>
<dbReference type="OrthoDB" id="40902at2759"/>
<feature type="binding site" evidence="7">
    <location>
        <position position="101"/>
    </location>
    <ligand>
        <name>ATP</name>
        <dbReference type="ChEBI" id="CHEBI:30616"/>
    </ligand>
</feature>
<reference evidence="10" key="1">
    <citation type="submission" date="2020-10" db="EMBL/GenBank/DDBJ databases">
        <title>Unveiling of a novel bifunctional photoreceptor, Dualchrome1, isolated from a cosmopolitan green alga.</title>
        <authorList>
            <person name="Suzuki S."/>
            <person name="Kawachi M."/>
        </authorList>
    </citation>
    <scope>NUCLEOTIDE SEQUENCE</scope>
    <source>
        <strain evidence="10">NIES 2893</strain>
    </source>
</reference>
<dbReference type="InterPro" id="IPR018247">
    <property type="entry name" value="EF_Hand_1_Ca_BS"/>
</dbReference>
<dbReference type="InterPro" id="IPR002048">
    <property type="entry name" value="EF_hand_dom"/>
</dbReference>
<evidence type="ECO:0000256" key="3">
    <source>
        <dbReference type="ARBA" id="ARBA00022741"/>
    </source>
</evidence>
<dbReference type="InterPro" id="IPR011009">
    <property type="entry name" value="Kinase-like_dom_sf"/>
</dbReference>
<dbReference type="SMART" id="SM00220">
    <property type="entry name" value="S_TKc"/>
    <property type="match status" value="1"/>
</dbReference>
<dbReference type="GO" id="GO:0005524">
    <property type="term" value="F:ATP binding"/>
    <property type="evidence" value="ECO:0007669"/>
    <property type="project" value="UniProtKB-UniRule"/>
</dbReference>
<evidence type="ECO:0000259" key="8">
    <source>
        <dbReference type="PROSITE" id="PS50011"/>
    </source>
</evidence>
<dbReference type="CDD" id="cd05117">
    <property type="entry name" value="STKc_CAMK"/>
    <property type="match status" value="1"/>
</dbReference>
<dbReference type="SUPFAM" id="SSF47473">
    <property type="entry name" value="EF-hand"/>
    <property type="match status" value="1"/>
</dbReference>
<evidence type="ECO:0000313" key="11">
    <source>
        <dbReference type="Proteomes" id="UP000660262"/>
    </source>
</evidence>
<evidence type="ECO:0000256" key="4">
    <source>
        <dbReference type="ARBA" id="ARBA00022777"/>
    </source>
</evidence>
<dbReference type="FunFam" id="1.10.510.10:FF:000571">
    <property type="entry name" value="Maternal embryonic leucine zipper kinase"/>
    <property type="match status" value="1"/>
</dbReference>
<evidence type="ECO:0000313" key="10">
    <source>
        <dbReference type="EMBL" id="GHP05153.1"/>
    </source>
</evidence>
<keyword evidence="11" id="KW-1185">Reference proteome</keyword>
<dbReference type="AlphaFoldDB" id="A0A830HF75"/>
<dbReference type="Pfam" id="PF13833">
    <property type="entry name" value="EF-hand_8"/>
    <property type="match status" value="1"/>
</dbReference>
<evidence type="ECO:0000259" key="9">
    <source>
        <dbReference type="PROSITE" id="PS50222"/>
    </source>
</evidence>
<keyword evidence="1" id="KW-0723">Serine/threonine-protein kinase</keyword>
<evidence type="ECO:0000256" key="1">
    <source>
        <dbReference type="ARBA" id="ARBA00022527"/>
    </source>
</evidence>
<feature type="domain" description="EF-hand" evidence="9">
    <location>
        <begin position="517"/>
        <end position="552"/>
    </location>
</feature>
<dbReference type="PRINTS" id="PR00450">
    <property type="entry name" value="RECOVERIN"/>
</dbReference>
<feature type="domain" description="EF-hand" evidence="9">
    <location>
        <begin position="470"/>
        <end position="505"/>
    </location>
</feature>
<dbReference type="GO" id="GO:0004674">
    <property type="term" value="F:protein serine/threonine kinase activity"/>
    <property type="evidence" value="ECO:0007669"/>
    <property type="project" value="UniProtKB-KW"/>
</dbReference>
<dbReference type="Gene3D" id="1.10.238.10">
    <property type="entry name" value="EF-hand"/>
    <property type="match status" value="1"/>
</dbReference>
<feature type="domain" description="Protein kinase" evidence="8">
    <location>
        <begin position="72"/>
        <end position="339"/>
    </location>
</feature>
<feature type="domain" description="EF-hand" evidence="9">
    <location>
        <begin position="433"/>
        <end position="468"/>
    </location>
</feature>
<dbReference type="PROSITE" id="PS00018">
    <property type="entry name" value="EF_HAND_1"/>
    <property type="match status" value="2"/>
</dbReference>
<keyword evidence="3 7" id="KW-0547">Nucleotide-binding</keyword>
<keyword evidence="5" id="KW-0106">Calcium</keyword>
<evidence type="ECO:0008006" key="12">
    <source>
        <dbReference type="Google" id="ProtNLM"/>
    </source>
</evidence>
<dbReference type="PROSITE" id="PS50011">
    <property type="entry name" value="PROTEIN_KINASE_DOM"/>
    <property type="match status" value="1"/>
</dbReference>
<dbReference type="Pfam" id="PF13499">
    <property type="entry name" value="EF-hand_7"/>
    <property type="match status" value="1"/>
</dbReference>
<keyword evidence="6 7" id="KW-0067">ATP-binding</keyword>
<dbReference type="PANTHER" id="PTHR24349">
    <property type="entry name" value="SERINE/THREONINE-PROTEIN KINASE"/>
    <property type="match status" value="1"/>
</dbReference>
<dbReference type="CDD" id="cd00051">
    <property type="entry name" value="EFh"/>
    <property type="match status" value="2"/>
</dbReference>
<evidence type="ECO:0000256" key="7">
    <source>
        <dbReference type="PROSITE-ProRule" id="PRU10141"/>
    </source>
</evidence>
<dbReference type="Proteomes" id="UP000660262">
    <property type="component" value="Unassembled WGS sequence"/>
</dbReference>
<keyword evidence="2" id="KW-0808">Transferase</keyword>
<dbReference type="InterPro" id="IPR000719">
    <property type="entry name" value="Prot_kinase_dom"/>
</dbReference>
<proteinExistence type="predicted"/>
<dbReference type="InterPro" id="IPR050205">
    <property type="entry name" value="CDPK_Ser/Thr_kinases"/>
</dbReference>
<dbReference type="Gene3D" id="1.10.510.10">
    <property type="entry name" value="Transferase(Phosphotransferase) domain 1"/>
    <property type="match status" value="1"/>
</dbReference>
<dbReference type="PROSITE" id="PS50222">
    <property type="entry name" value="EF_HAND_2"/>
    <property type="match status" value="3"/>
</dbReference>
<dbReference type="GO" id="GO:0005509">
    <property type="term" value="F:calcium ion binding"/>
    <property type="evidence" value="ECO:0007669"/>
    <property type="project" value="InterPro"/>
</dbReference>
<evidence type="ECO:0000256" key="2">
    <source>
        <dbReference type="ARBA" id="ARBA00022679"/>
    </source>
</evidence>
<dbReference type="Pfam" id="PF00069">
    <property type="entry name" value="Pkinase"/>
    <property type="match status" value="1"/>
</dbReference>
<dbReference type="EMBL" id="BNJQ01000009">
    <property type="protein sequence ID" value="GHP05153.1"/>
    <property type="molecule type" value="Genomic_DNA"/>
</dbReference>
<evidence type="ECO:0000256" key="5">
    <source>
        <dbReference type="ARBA" id="ARBA00022837"/>
    </source>
</evidence>
<sequence>MNVGALARATSSRLWDTSDGMEGVVVANGAGSMAAGSDMDVSPMVVVEDNNNNNNNNNNSASVHARSLASAYQLMEQLGTGGFSVVRKAVRKEDGVAVAVKTLDKRGAHGVGDTLELLRNEINVMALIEERIHTPKRHPNVLSLLDVFDEPDYVHLVVDLCEGGELFDRIIGKGKFSEDDAARVVQQIACGLSVLHECQILHRDMKPENLLYDTHEDDATLRIMDFGLSHVAGTDDPMSTQLFGSLDYIAPEVLITRTFSKAADTWSLGVILYILLCGYPPFYGDTQAKCAAIMSGRFDFPKREWNSISSYAKDLIKKLLVLNPSERISADDVLSHPWLMHAPSEQLPDVAMAALKRTNARRKFRAVAYACLLGSNPRLHRSVSEVLKSLGTTSLTQEELDTLVGTFRQVAGHRGCTVDKAQFAVVMEKCLQIPADACPKLFRLFDEDGDGVVDFRELVVGLTNLRQPVPTPENLQRFFRIYDIDDSGDISRYEFANMLNALSAQQSISGEPINEMMRAEMMADVFERIDANGDEKITFDEFRTALVRDPQLFHHLTGRATRLNVSDASTVPVSEAPM</sequence>
<dbReference type="PROSITE" id="PS00108">
    <property type="entry name" value="PROTEIN_KINASE_ST"/>
    <property type="match status" value="1"/>
</dbReference>